<dbReference type="EMBL" id="JACJSG010000066">
    <property type="protein sequence ID" value="MBD2505007.1"/>
    <property type="molecule type" value="Genomic_DNA"/>
</dbReference>
<feature type="chain" id="PRO_5046973995" description="Lipoprotein" evidence="2">
    <location>
        <begin position="19"/>
        <end position="223"/>
    </location>
</feature>
<keyword evidence="4" id="KW-1185">Reference proteome</keyword>
<evidence type="ECO:0000256" key="2">
    <source>
        <dbReference type="SAM" id="SignalP"/>
    </source>
</evidence>
<proteinExistence type="predicted"/>
<evidence type="ECO:0008006" key="5">
    <source>
        <dbReference type="Google" id="ProtNLM"/>
    </source>
</evidence>
<protein>
    <recommendedName>
        <fullName evidence="5">Lipoprotein</fullName>
    </recommendedName>
</protein>
<evidence type="ECO:0000313" key="3">
    <source>
        <dbReference type="EMBL" id="MBD2505007.1"/>
    </source>
</evidence>
<evidence type="ECO:0000313" key="4">
    <source>
        <dbReference type="Proteomes" id="UP000661112"/>
    </source>
</evidence>
<comment type="caution">
    <text evidence="3">The sequence shown here is derived from an EMBL/GenBank/DDBJ whole genome shotgun (WGS) entry which is preliminary data.</text>
</comment>
<gene>
    <name evidence="3" type="ORF">H6G83_31140</name>
</gene>
<dbReference type="Proteomes" id="UP000661112">
    <property type="component" value="Unassembled WGS sequence"/>
</dbReference>
<feature type="coiled-coil region" evidence="1">
    <location>
        <begin position="20"/>
        <end position="59"/>
    </location>
</feature>
<keyword evidence="2" id="KW-0732">Signal</keyword>
<name>A0ABR8DCT1_9NOST</name>
<organism evidence="3 4">
    <name type="scientific">Anabaena azotica FACHB-119</name>
    <dbReference type="NCBI Taxonomy" id="947527"/>
    <lineage>
        <taxon>Bacteria</taxon>
        <taxon>Bacillati</taxon>
        <taxon>Cyanobacteriota</taxon>
        <taxon>Cyanophyceae</taxon>
        <taxon>Nostocales</taxon>
        <taxon>Nostocaceae</taxon>
        <taxon>Anabaena</taxon>
        <taxon>Anabaena azotica</taxon>
    </lineage>
</organism>
<sequence>MKKIALFTALALIGTTLGACQSEEDKVAQAQRDLRAAYAAKLEQEQTQKENAVKEQIRKYVEDTPDLYRISWKVCGDWTAPYNNGTRCSETRIPKTKGYFEPVYVWGANGVQFVNKQDFVRSFWTAGLFVKSRGCLNIGKPREEGLYNVKNFMIEKTSTTPTPQNVKVEVLSRQEKQEAVEQAFKDAEVENYAITNFGVSATTGLIPTGKNCLTLEEWKKTQS</sequence>
<feature type="signal peptide" evidence="2">
    <location>
        <begin position="1"/>
        <end position="18"/>
    </location>
</feature>
<accession>A0ABR8DCT1</accession>
<evidence type="ECO:0000256" key="1">
    <source>
        <dbReference type="SAM" id="Coils"/>
    </source>
</evidence>
<keyword evidence="1" id="KW-0175">Coiled coil</keyword>
<dbReference type="RefSeq" id="WP_190479390.1">
    <property type="nucleotide sequence ID" value="NZ_JACJSG010000066.1"/>
</dbReference>
<reference evidence="3 4" key="1">
    <citation type="journal article" date="2020" name="ISME J.">
        <title>Comparative genomics reveals insights into cyanobacterial evolution and habitat adaptation.</title>
        <authorList>
            <person name="Chen M.Y."/>
            <person name="Teng W.K."/>
            <person name="Zhao L."/>
            <person name="Hu C.X."/>
            <person name="Zhou Y.K."/>
            <person name="Han B.P."/>
            <person name="Song L.R."/>
            <person name="Shu W.S."/>
        </authorList>
    </citation>
    <scope>NUCLEOTIDE SEQUENCE [LARGE SCALE GENOMIC DNA]</scope>
    <source>
        <strain evidence="3 4">FACHB-119</strain>
    </source>
</reference>
<dbReference type="PROSITE" id="PS51257">
    <property type="entry name" value="PROKAR_LIPOPROTEIN"/>
    <property type="match status" value="1"/>
</dbReference>